<dbReference type="SUPFAM" id="SSF55785">
    <property type="entry name" value="PYP-like sensor domain (PAS domain)"/>
    <property type="match status" value="2"/>
</dbReference>
<dbReference type="Pfam" id="PF02518">
    <property type="entry name" value="HATPase_c"/>
    <property type="match status" value="1"/>
</dbReference>
<keyword evidence="5" id="KW-0418">Kinase</keyword>
<reference evidence="9 10" key="1">
    <citation type="submission" date="2021-05" db="EMBL/GenBank/DDBJ databases">
        <title>The draft genome of Geobacter luticola JCM 17780.</title>
        <authorList>
            <person name="Xu Z."/>
            <person name="Masuda Y."/>
            <person name="Itoh H."/>
            <person name="Senoo K."/>
        </authorList>
    </citation>
    <scope>NUCLEOTIDE SEQUENCE [LARGE SCALE GENOMIC DNA]</scope>
    <source>
        <strain evidence="9 10">JCM 17780</strain>
    </source>
</reference>
<dbReference type="InterPro" id="IPR013767">
    <property type="entry name" value="PAS_fold"/>
</dbReference>
<keyword evidence="6" id="KW-0902">Two-component regulatory system</keyword>
<evidence type="ECO:0000259" key="8">
    <source>
        <dbReference type="PROSITE" id="PS50112"/>
    </source>
</evidence>
<proteinExistence type="predicted"/>
<dbReference type="PRINTS" id="PR00344">
    <property type="entry name" value="BCTRLSENSOR"/>
</dbReference>
<dbReference type="Gene3D" id="1.10.287.130">
    <property type="match status" value="1"/>
</dbReference>
<dbReference type="Proteomes" id="UP000756860">
    <property type="component" value="Unassembled WGS sequence"/>
</dbReference>
<keyword evidence="10" id="KW-1185">Reference proteome</keyword>
<dbReference type="SMART" id="SM00387">
    <property type="entry name" value="HATPase_c"/>
    <property type="match status" value="1"/>
</dbReference>
<dbReference type="PROSITE" id="PS50109">
    <property type="entry name" value="HIS_KIN"/>
    <property type="match status" value="1"/>
</dbReference>
<dbReference type="NCBIfam" id="TIGR00229">
    <property type="entry name" value="sensory_box"/>
    <property type="match status" value="1"/>
</dbReference>
<evidence type="ECO:0000313" key="10">
    <source>
        <dbReference type="Proteomes" id="UP000756860"/>
    </source>
</evidence>
<feature type="domain" description="Histidine kinase" evidence="7">
    <location>
        <begin position="293"/>
        <end position="508"/>
    </location>
</feature>
<dbReference type="InterPro" id="IPR000014">
    <property type="entry name" value="PAS"/>
</dbReference>
<dbReference type="PANTHER" id="PTHR43711:SF31">
    <property type="entry name" value="HISTIDINE KINASE"/>
    <property type="match status" value="1"/>
</dbReference>
<dbReference type="SUPFAM" id="SSF47384">
    <property type="entry name" value="Homodimeric domain of signal transducing histidine kinase"/>
    <property type="match status" value="1"/>
</dbReference>
<feature type="domain" description="PAS" evidence="8">
    <location>
        <begin position="42"/>
        <end position="109"/>
    </location>
</feature>
<name>A0ABS5SAH7_9BACT</name>
<keyword evidence="4" id="KW-0808">Transferase</keyword>
<sequence>MAILGCQPLEGKDEAEAMFRIFAVRAAAELERKKRVDDLRAAEERYRLLFESNPHPMWVYDLETLAFLAINDAAVSHYGYSREEFLAMTIRDIRPPEDLPRLLDSIAQVPPGLGQSGYWRHRKKDGTVIDVEITTHTLTFDGKAAKLVLANDVTERRRAETAMLTQFSQISTIFDSLNAIVYVAGLEDYRLLYMNNYAATLFGGDWRERPCYEVLQEGQTRPCDFCTNDRLVKDGEPLPPCVWEFQNTRTGRWYQCTDKAIRWIDGRLVRMEIAVDITEHKDLERLKDEMVSAVSHEMRTPLTAMLGFTEFMLENEVPREEQQTYLGTMQRETLRLNELIGNFLDLQRLNARRQSFVFAPLAMEDVIGEAVALFQTASEKHHLVIDCPTGLPKVHGDGAQLYHVLTNLISNAIKYSPYGGTVTIGARHEEEMVIVRVRDEGIGIPTEELERVFERFYRVDNTDRRTIGGTGLGLSLVREIIHAHQGRAWVESKPGKGSSFYIALPVAAKETAESAPSSTA</sequence>
<evidence type="ECO:0000256" key="5">
    <source>
        <dbReference type="ARBA" id="ARBA00022777"/>
    </source>
</evidence>
<evidence type="ECO:0000256" key="1">
    <source>
        <dbReference type="ARBA" id="ARBA00000085"/>
    </source>
</evidence>
<dbReference type="Pfam" id="PF00512">
    <property type="entry name" value="HisKA"/>
    <property type="match status" value="1"/>
</dbReference>
<dbReference type="InterPro" id="IPR036890">
    <property type="entry name" value="HATPase_C_sf"/>
</dbReference>
<dbReference type="InterPro" id="IPR005467">
    <property type="entry name" value="His_kinase_dom"/>
</dbReference>
<dbReference type="InterPro" id="IPR035965">
    <property type="entry name" value="PAS-like_dom_sf"/>
</dbReference>
<organism evidence="9 10">
    <name type="scientific">Geomobilimonas luticola</name>
    <dbReference type="NCBI Taxonomy" id="1114878"/>
    <lineage>
        <taxon>Bacteria</taxon>
        <taxon>Pseudomonadati</taxon>
        <taxon>Thermodesulfobacteriota</taxon>
        <taxon>Desulfuromonadia</taxon>
        <taxon>Geobacterales</taxon>
        <taxon>Geobacteraceae</taxon>
        <taxon>Geomobilimonas</taxon>
    </lineage>
</organism>
<dbReference type="CDD" id="cd00082">
    <property type="entry name" value="HisKA"/>
    <property type="match status" value="1"/>
</dbReference>
<dbReference type="EC" id="2.7.13.3" evidence="2"/>
<gene>
    <name evidence="9" type="ORF">KI810_03770</name>
</gene>
<keyword evidence="3" id="KW-0597">Phosphoprotein</keyword>
<dbReference type="Pfam" id="PF00989">
    <property type="entry name" value="PAS"/>
    <property type="match status" value="1"/>
</dbReference>
<dbReference type="InterPro" id="IPR003661">
    <property type="entry name" value="HisK_dim/P_dom"/>
</dbReference>
<dbReference type="Gene3D" id="3.30.565.10">
    <property type="entry name" value="Histidine kinase-like ATPase, C-terminal domain"/>
    <property type="match status" value="1"/>
</dbReference>
<dbReference type="PROSITE" id="PS50112">
    <property type="entry name" value="PAS"/>
    <property type="match status" value="1"/>
</dbReference>
<dbReference type="InterPro" id="IPR004358">
    <property type="entry name" value="Sig_transdc_His_kin-like_C"/>
</dbReference>
<dbReference type="SUPFAM" id="SSF55874">
    <property type="entry name" value="ATPase domain of HSP90 chaperone/DNA topoisomerase II/histidine kinase"/>
    <property type="match status" value="1"/>
</dbReference>
<dbReference type="CDD" id="cd00130">
    <property type="entry name" value="PAS"/>
    <property type="match status" value="1"/>
</dbReference>
<dbReference type="SMART" id="SM00091">
    <property type="entry name" value="PAS"/>
    <property type="match status" value="2"/>
</dbReference>
<dbReference type="PANTHER" id="PTHR43711">
    <property type="entry name" value="TWO-COMPONENT HISTIDINE KINASE"/>
    <property type="match status" value="1"/>
</dbReference>
<accession>A0ABS5SAH7</accession>
<dbReference type="InterPro" id="IPR003594">
    <property type="entry name" value="HATPase_dom"/>
</dbReference>
<dbReference type="EMBL" id="JAHCVK010000001">
    <property type="protein sequence ID" value="MBT0652160.1"/>
    <property type="molecule type" value="Genomic_DNA"/>
</dbReference>
<dbReference type="CDD" id="cd00075">
    <property type="entry name" value="HATPase"/>
    <property type="match status" value="1"/>
</dbReference>
<evidence type="ECO:0000256" key="4">
    <source>
        <dbReference type="ARBA" id="ARBA00022679"/>
    </source>
</evidence>
<dbReference type="SMART" id="SM00388">
    <property type="entry name" value="HisKA"/>
    <property type="match status" value="1"/>
</dbReference>
<dbReference type="Gene3D" id="3.30.450.20">
    <property type="entry name" value="PAS domain"/>
    <property type="match status" value="2"/>
</dbReference>
<evidence type="ECO:0000313" key="9">
    <source>
        <dbReference type="EMBL" id="MBT0652160.1"/>
    </source>
</evidence>
<evidence type="ECO:0000256" key="2">
    <source>
        <dbReference type="ARBA" id="ARBA00012438"/>
    </source>
</evidence>
<protein>
    <recommendedName>
        <fullName evidence="2">histidine kinase</fullName>
        <ecNumber evidence="2">2.7.13.3</ecNumber>
    </recommendedName>
</protein>
<dbReference type="InterPro" id="IPR050736">
    <property type="entry name" value="Sensor_HK_Regulatory"/>
</dbReference>
<comment type="catalytic activity">
    <reaction evidence="1">
        <text>ATP + protein L-histidine = ADP + protein N-phospho-L-histidine.</text>
        <dbReference type="EC" id="2.7.13.3"/>
    </reaction>
</comment>
<dbReference type="InterPro" id="IPR036097">
    <property type="entry name" value="HisK_dim/P_sf"/>
</dbReference>
<dbReference type="Pfam" id="PF13188">
    <property type="entry name" value="PAS_8"/>
    <property type="match status" value="1"/>
</dbReference>
<evidence type="ECO:0000256" key="6">
    <source>
        <dbReference type="ARBA" id="ARBA00023012"/>
    </source>
</evidence>
<evidence type="ECO:0000259" key="7">
    <source>
        <dbReference type="PROSITE" id="PS50109"/>
    </source>
</evidence>
<evidence type="ECO:0000256" key="3">
    <source>
        <dbReference type="ARBA" id="ARBA00022553"/>
    </source>
</evidence>
<comment type="caution">
    <text evidence="9">The sequence shown here is derived from an EMBL/GenBank/DDBJ whole genome shotgun (WGS) entry which is preliminary data.</text>
</comment>